<accession>A0A6M0K7C0</accession>
<evidence type="ECO:0000313" key="2">
    <source>
        <dbReference type="Proteomes" id="UP000483379"/>
    </source>
</evidence>
<dbReference type="Gene3D" id="3.20.20.80">
    <property type="entry name" value="Glycosidases"/>
    <property type="match status" value="1"/>
</dbReference>
<dbReference type="RefSeq" id="WP_164456512.1">
    <property type="nucleotide sequence ID" value="NZ_JAAIJQ010000167.1"/>
</dbReference>
<gene>
    <name evidence="1" type="ORF">G3446_25680</name>
</gene>
<dbReference type="AlphaFoldDB" id="A0A6M0K7C0"/>
<reference evidence="1 2" key="1">
    <citation type="submission" date="2020-02" db="EMBL/GenBank/DDBJ databases">
        <title>Genome sequences of Thiorhodococcus mannitoliphagus and Thiorhodococcus minor, purple sulfur photosynthetic bacteria in the gammaproteobacterial family, Chromatiaceae.</title>
        <authorList>
            <person name="Aviles F.A."/>
            <person name="Meyer T.E."/>
            <person name="Kyndt J.A."/>
        </authorList>
    </citation>
    <scope>NUCLEOTIDE SEQUENCE [LARGE SCALE GENOMIC DNA]</scope>
    <source>
        <strain evidence="1 2">DSM 11518</strain>
    </source>
</reference>
<dbReference type="Proteomes" id="UP000483379">
    <property type="component" value="Unassembled WGS sequence"/>
</dbReference>
<dbReference type="EMBL" id="JAAIJQ010000167">
    <property type="protein sequence ID" value="NEV65184.1"/>
    <property type="molecule type" value="Genomic_DNA"/>
</dbReference>
<protein>
    <recommendedName>
        <fullName evidence="3">Beta-galactosidase</fullName>
    </recommendedName>
</protein>
<organism evidence="1 2">
    <name type="scientific">Thiorhodococcus minor</name>
    <dbReference type="NCBI Taxonomy" id="57489"/>
    <lineage>
        <taxon>Bacteria</taxon>
        <taxon>Pseudomonadati</taxon>
        <taxon>Pseudomonadota</taxon>
        <taxon>Gammaproteobacteria</taxon>
        <taxon>Chromatiales</taxon>
        <taxon>Chromatiaceae</taxon>
        <taxon>Thiorhodococcus</taxon>
    </lineage>
</organism>
<proteinExistence type="predicted"/>
<name>A0A6M0K7C0_9GAMM</name>
<evidence type="ECO:0000313" key="1">
    <source>
        <dbReference type="EMBL" id="NEV65184.1"/>
    </source>
</evidence>
<sequence>MARPSLATLRFQAATALAYGARGLIWFMARDYSGGAVDFTGGALDARGDPGLLYDDLKQVNQWMRGLAPALMTLEARGVMLIDPVPNWAEVFVPGFSGLTSAPANLLLAEHEAAGSADGGDRYLWGVNRDLGQRRLGELSFRCAVQLGEVATDGTAEGASEHRIQLGAGEGKLLRISPMPGCDLDGPSAGRERARVIWRTEG</sequence>
<keyword evidence="2" id="KW-1185">Reference proteome</keyword>
<evidence type="ECO:0008006" key="3">
    <source>
        <dbReference type="Google" id="ProtNLM"/>
    </source>
</evidence>
<comment type="caution">
    <text evidence="1">The sequence shown here is derived from an EMBL/GenBank/DDBJ whole genome shotgun (WGS) entry which is preliminary data.</text>
</comment>